<feature type="domain" description="Metallo-beta-lactamase" evidence="1">
    <location>
        <begin position="12"/>
        <end position="185"/>
    </location>
</feature>
<dbReference type="Gene3D" id="3.60.15.10">
    <property type="entry name" value="Ribonuclease Z/Hydroxyacylglutathione hydrolase-like"/>
    <property type="match status" value="1"/>
</dbReference>
<reference evidence="2 3" key="1">
    <citation type="submission" date="2024-03" db="EMBL/GenBank/DDBJ databases">
        <title>Human intestinal bacterial collection.</title>
        <authorList>
            <person name="Pauvert C."/>
            <person name="Hitch T.C.A."/>
            <person name="Clavel T."/>
        </authorList>
    </citation>
    <scope>NUCLEOTIDE SEQUENCE [LARGE SCALE GENOMIC DNA]</scope>
    <source>
        <strain evidence="2 3">CLA-JM-H11</strain>
    </source>
</reference>
<dbReference type="SMART" id="SM00849">
    <property type="entry name" value="Lactamase_B"/>
    <property type="match status" value="1"/>
</dbReference>
<dbReference type="Proteomes" id="UP001477672">
    <property type="component" value="Unassembled WGS sequence"/>
</dbReference>
<comment type="caution">
    <text evidence="2">The sequence shown here is derived from an EMBL/GenBank/DDBJ whole genome shotgun (WGS) entry which is preliminary data.</text>
</comment>
<keyword evidence="3" id="KW-1185">Reference proteome</keyword>
<name>A0ABV1GCJ4_9FIRM</name>
<protein>
    <submittedName>
        <fullName evidence="2">MBL fold metallo-hydrolase</fullName>
    </submittedName>
</protein>
<dbReference type="SUPFAM" id="SSF56281">
    <property type="entry name" value="Metallo-hydrolase/oxidoreductase"/>
    <property type="match status" value="1"/>
</dbReference>
<dbReference type="RefSeq" id="WP_349214875.1">
    <property type="nucleotide sequence ID" value="NZ_JBBMFA010000053.1"/>
</dbReference>
<gene>
    <name evidence="2" type="ORF">WMO24_03095</name>
</gene>
<evidence type="ECO:0000313" key="2">
    <source>
        <dbReference type="EMBL" id="MEQ2519428.1"/>
    </source>
</evidence>
<sequence>MARFTTLYSGSSGNSAFIEENGRYLLVDMGKSCRTTLAALKTLDVSPLDLQGILVTHEHSDHVSGLNVFLKKYPVPVYASAATLDVLEERGVLPERVDGIAVDGREEEIGGFTVQSFSTSHDSVDCCGYRILTPSGKAVAIATDLGFISDEVMANLYCADVVALESNYDLNMLMSGRYPYYLKMRIASERGHLCNDECAQTILRLMKAGCKNFSLCHISQENNTPELALATLQCVLAAQQFVPDEKTRVLAARRHEISPVIEF</sequence>
<dbReference type="EMBL" id="JBBMFA010000053">
    <property type="protein sequence ID" value="MEQ2519428.1"/>
    <property type="molecule type" value="Genomic_DNA"/>
</dbReference>
<dbReference type="PANTHER" id="PTHR47619:SF1">
    <property type="entry name" value="EXODEOXYRIBONUCLEASE WALJ"/>
    <property type="match status" value="1"/>
</dbReference>
<dbReference type="InterPro" id="IPR001279">
    <property type="entry name" value="Metallo-B-lactamas"/>
</dbReference>
<proteinExistence type="predicted"/>
<dbReference type="PANTHER" id="PTHR47619">
    <property type="entry name" value="METALLO-HYDROLASE YYCJ-RELATED"/>
    <property type="match status" value="1"/>
</dbReference>
<evidence type="ECO:0000259" key="1">
    <source>
        <dbReference type="SMART" id="SM00849"/>
    </source>
</evidence>
<dbReference type="InterPro" id="IPR052533">
    <property type="entry name" value="WalJ/YycJ-like"/>
</dbReference>
<accession>A0ABV1GCJ4</accession>
<dbReference type="InterPro" id="IPR036866">
    <property type="entry name" value="RibonucZ/Hydroxyglut_hydro"/>
</dbReference>
<organism evidence="2 3">
    <name type="scientific">Ruthenibacterium intestinale</name>
    <dbReference type="NCBI Taxonomy" id="3133163"/>
    <lineage>
        <taxon>Bacteria</taxon>
        <taxon>Bacillati</taxon>
        <taxon>Bacillota</taxon>
        <taxon>Clostridia</taxon>
        <taxon>Eubacteriales</taxon>
        <taxon>Oscillospiraceae</taxon>
        <taxon>Ruthenibacterium</taxon>
    </lineage>
</organism>
<evidence type="ECO:0000313" key="3">
    <source>
        <dbReference type="Proteomes" id="UP001477672"/>
    </source>
</evidence>
<dbReference type="Pfam" id="PF12706">
    <property type="entry name" value="Lactamase_B_2"/>
    <property type="match status" value="1"/>
</dbReference>